<keyword evidence="1" id="KW-1133">Transmembrane helix</keyword>
<keyword evidence="1" id="KW-0472">Membrane</keyword>
<evidence type="ECO:0000313" key="3">
    <source>
        <dbReference type="Proteomes" id="UP000175973"/>
    </source>
</evidence>
<dbReference type="EMBL" id="CP015164">
    <property type="protein sequence ID" value="AOW46116.1"/>
    <property type="molecule type" value="Genomic_DNA"/>
</dbReference>
<evidence type="ECO:0000256" key="1">
    <source>
        <dbReference type="SAM" id="Phobius"/>
    </source>
</evidence>
<gene>
    <name evidence="2" type="ORF">A4S02_04215</name>
</gene>
<keyword evidence="1" id="KW-0812">Transmembrane</keyword>
<feature type="transmembrane region" description="Helical" evidence="1">
    <location>
        <begin position="47"/>
        <end position="72"/>
    </location>
</feature>
<reference evidence="3" key="1">
    <citation type="submission" date="2016-04" db="EMBL/GenBank/DDBJ databases">
        <authorList>
            <person name="Jeon C.O."/>
            <person name="Cho G.Y."/>
            <person name="Jeong H.I."/>
            <person name="Kim K.H."/>
        </authorList>
    </citation>
    <scope>NUCLEOTIDE SEQUENCE [LARGE SCALE GENOMIC DNA]</scope>
    <source>
        <strain evidence="3">LMG 1590</strain>
    </source>
</reference>
<dbReference type="Proteomes" id="UP000175973">
    <property type="component" value="Chromosome"/>
</dbReference>
<proteinExistence type="predicted"/>
<organism evidence="2 3">
    <name type="scientific">Acetobacter ascendens</name>
    <dbReference type="NCBI Taxonomy" id="481146"/>
    <lineage>
        <taxon>Bacteria</taxon>
        <taxon>Pseudomonadati</taxon>
        <taxon>Pseudomonadota</taxon>
        <taxon>Alphaproteobacteria</taxon>
        <taxon>Acetobacterales</taxon>
        <taxon>Acetobacteraceae</taxon>
        <taxon>Acetobacter</taxon>
    </lineage>
</organism>
<sequence length="110" mass="12431">MLLPTYLGFRFAVPGINISQERTWLVQKKFADVFLEKVEQINAGRTIYASAGAFLCVCFMLGLANLICHFGLHIDLAYLVRDLIFIMAFYFFLPPLILWVGKGRLPGGDN</sequence>
<name>A0A1D8QUV7_9PROT</name>
<dbReference type="KEGG" id="aasc:A4S02_04215"/>
<dbReference type="AlphaFoldDB" id="A0A1D8QUV7"/>
<feature type="transmembrane region" description="Helical" evidence="1">
    <location>
        <begin position="78"/>
        <end position="100"/>
    </location>
</feature>
<accession>A0A1D8QUV7</accession>
<keyword evidence="3" id="KW-1185">Reference proteome</keyword>
<protein>
    <submittedName>
        <fullName evidence="2">Uncharacterized protein</fullName>
    </submittedName>
</protein>
<evidence type="ECO:0000313" key="2">
    <source>
        <dbReference type="EMBL" id="AOW46116.1"/>
    </source>
</evidence>